<protein>
    <submittedName>
        <fullName evidence="7">Cell division control protein 45</fullName>
    </submittedName>
</protein>
<proteinExistence type="inferred from homology"/>
<dbReference type="PANTHER" id="PTHR10507:SF0">
    <property type="entry name" value="CELL DIVISION CONTROL PROTEIN 45 HOMOLOG"/>
    <property type="match status" value="1"/>
</dbReference>
<evidence type="ECO:0000256" key="5">
    <source>
        <dbReference type="ARBA" id="ARBA00023306"/>
    </source>
</evidence>
<comment type="subcellular location">
    <subcellularLocation>
        <location evidence="1">Nucleus</location>
    </subcellularLocation>
</comment>
<evidence type="ECO:0000313" key="8">
    <source>
        <dbReference type="Proteomes" id="UP000728185"/>
    </source>
</evidence>
<dbReference type="InterPro" id="IPR003874">
    <property type="entry name" value="CDC45"/>
</dbReference>
<dbReference type="GO" id="GO:0003688">
    <property type="term" value="F:DNA replication origin binding"/>
    <property type="evidence" value="ECO:0007669"/>
    <property type="project" value="TreeGrafter"/>
</dbReference>
<dbReference type="Pfam" id="PF02724">
    <property type="entry name" value="CDC45"/>
    <property type="match status" value="1"/>
</dbReference>
<evidence type="ECO:0000256" key="2">
    <source>
        <dbReference type="ARBA" id="ARBA00010727"/>
    </source>
</evidence>
<name>A0A8E0VEF0_9TREM</name>
<dbReference type="EMBL" id="LUCM01010886">
    <property type="protein sequence ID" value="KAA0184815.1"/>
    <property type="molecule type" value="Genomic_DNA"/>
</dbReference>
<dbReference type="Proteomes" id="UP000728185">
    <property type="component" value="Unassembled WGS sequence"/>
</dbReference>
<reference evidence="7" key="1">
    <citation type="submission" date="2019-05" db="EMBL/GenBank/DDBJ databases">
        <title>Annotation for the trematode Fasciolopsis buski.</title>
        <authorList>
            <person name="Choi Y.-J."/>
        </authorList>
    </citation>
    <scope>NUCLEOTIDE SEQUENCE</scope>
    <source>
        <strain evidence="7">HT</strain>
        <tissue evidence="7">Whole worm</tissue>
    </source>
</reference>
<accession>A0A8E0VEF0</accession>
<evidence type="ECO:0000256" key="1">
    <source>
        <dbReference type="ARBA" id="ARBA00004123"/>
    </source>
</evidence>
<evidence type="ECO:0000256" key="6">
    <source>
        <dbReference type="SAM" id="MobiDB-lite"/>
    </source>
</evidence>
<sequence>MVVVKDPRSEFYHDLLGKRVLVYVVPDVDGLCAWKILKELFLCKEILYTLLVISDKKDLRASYGLRKDSSDDESDGEGENGDKRLNSEAIERRVEKRNWSRKRRDILMDYESFSYLTVSSSIVLFDLAWRLSQENNCLLWYAIVGQTSQLLTHSINREHYIDQLDYLQSHVNRLGHAVQTHSATSVVEENKAKVEVTFEDELSLWLYKHWSLKETMETTMLTASRFKLFTEVGQRRLLEFLVHIGLPRREYLQRYSTISSTIKENLNGLLIQHGEKYGLSRRDLFIPSFTVHLGYRTPISAMDAVLLTISALEYYVRSAEFLLGTLPSYTKSR</sequence>
<dbReference type="AlphaFoldDB" id="A0A8E0VEF0"/>
<dbReference type="GO" id="GO:0003682">
    <property type="term" value="F:chromatin binding"/>
    <property type="evidence" value="ECO:0007669"/>
    <property type="project" value="TreeGrafter"/>
</dbReference>
<dbReference type="GO" id="GO:0000727">
    <property type="term" value="P:double-strand break repair via break-induced replication"/>
    <property type="evidence" value="ECO:0007669"/>
    <property type="project" value="TreeGrafter"/>
</dbReference>
<comment type="similarity">
    <text evidence="2">Belongs to the CDC45 family.</text>
</comment>
<dbReference type="GO" id="GO:0031261">
    <property type="term" value="C:DNA replication preinitiation complex"/>
    <property type="evidence" value="ECO:0007669"/>
    <property type="project" value="TreeGrafter"/>
</dbReference>
<gene>
    <name evidence="7" type="ORF">FBUS_04697</name>
</gene>
<keyword evidence="8" id="KW-1185">Reference proteome</keyword>
<keyword evidence="5" id="KW-0131">Cell cycle</keyword>
<evidence type="ECO:0000256" key="3">
    <source>
        <dbReference type="ARBA" id="ARBA00022705"/>
    </source>
</evidence>
<evidence type="ECO:0000256" key="4">
    <source>
        <dbReference type="ARBA" id="ARBA00023242"/>
    </source>
</evidence>
<dbReference type="OrthoDB" id="10258882at2759"/>
<comment type="caution">
    <text evidence="7">The sequence shown here is derived from an EMBL/GenBank/DDBJ whole genome shotgun (WGS) entry which is preliminary data.</text>
</comment>
<organism evidence="7 8">
    <name type="scientific">Fasciolopsis buskii</name>
    <dbReference type="NCBI Taxonomy" id="27845"/>
    <lineage>
        <taxon>Eukaryota</taxon>
        <taxon>Metazoa</taxon>
        <taxon>Spiralia</taxon>
        <taxon>Lophotrochozoa</taxon>
        <taxon>Platyhelminthes</taxon>
        <taxon>Trematoda</taxon>
        <taxon>Digenea</taxon>
        <taxon>Plagiorchiida</taxon>
        <taxon>Echinostomata</taxon>
        <taxon>Echinostomatoidea</taxon>
        <taxon>Fasciolidae</taxon>
        <taxon>Fasciolopsis</taxon>
    </lineage>
</organism>
<keyword evidence="4" id="KW-0539">Nucleus</keyword>
<feature type="compositionally biased region" description="Acidic residues" evidence="6">
    <location>
        <begin position="70"/>
        <end position="79"/>
    </location>
</feature>
<dbReference type="GO" id="GO:1902977">
    <property type="term" value="P:mitotic DNA replication preinitiation complex assembly"/>
    <property type="evidence" value="ECO:0007669"/>
    <property type="project" value="TreeGrafter"/>
</dbReference>
<dbReference type="GO" id="GO:0006270">
    <property type="term" value="P:DNA replication initiation"/>
    <property type="evidence" value="ECO:0007669"/>
    <property type="project" value="InterPro"/>
</dbReference>
<dbReference type="PANTHER" id="PTHR10507">
    <property type="entry name" value="CDC45-RELATED PROTEIN"/>
    <property type="match status" value="1"/>
</dbReference>
<dbReference type="GO" id="GO:0003697">
    <property type="term" value="F:single-stranded DNA binding"/>
    <property type="evidence" value="ECO:0007669"/>
    <property type="project" value="TreeGrafter"/>
</dbReference>
<dbReference type="GO" id="GO:0051301">
    <property type="term" value="P:cell division"/>
    <property type="evidence" value="ECO:0007669"/>
    <property type="project" value="UniProtKB-KW"/>
</dbReference>
<keyword evidence="3" id="KW-0235">DNA replication</keyword>
<feature type="region of interest" description="Disordered" evidence="6">
    <location>
        <begin position="66"/>
        <end position="87"/>
    </location>
</feature>
<evidence type="ECO:0000313" key="7">
    <source>
        <dbReference type="EMBL" id="KAA0184815.1"/>
    </source>
</evidence>
<keyword evidence="7" id="KW-0132">Cell division</keyword>